<dbReference type="EMBL" id="VNHS01000013">
    <property type="protein sequence ID" value="TYP69812.1"/>
    <property type="molecule type" value="Genomic_DNA"/>
</dbReference>
<dbReference type="SUPFAM" id="SSF53474">
    <property type="entry name" value="alpha/beta-Hydrolases"/>
    <property type="match status" value="1"/>
</dbReference>
<dbReference type="InterPro" id="IPR001031">
    <property type="entry name" value="Thioesterase"/>
</dbReference>
<dbReference type="InterPro" id="IPR029058">
    <property type="entry name" value="AB_hydrolase_fold"/>
</dbReference>
<dbReference type="AlphaFoldDB" id="A0A5S5BUC5"/>
<reference evidence="3 4" key="1">
    <citation type="submission" date="2019-07" db="EMBL/GenBank/DDBJ databases">
        <title>Genomic Encyclopedia of Type Strains, Phase III (KMG-III): the genomes of soil and plant-associated and newly described type strains.</title>
        <authorList>
            <person name="Whitman W."/>
        </authorList>
    </citation>
    <scope>NUCLEOTIDE SEQUENCE [LARGE SCALE GENOMIC DNA]</scope>
    <source>
        <strain evidence="3 4">BL24</strain>
    </source>
</reference>
<evidence type="ECO:0000259" key="2">
    <source>
        <dbReference type="Pfam" id="PF00975"/>
    </source>
</evidence>
<organism evidence="3 4">
    <name type="scientific">Paenibacillus methanolicus</name>
    <dbReference type="NCBI Taxonomy" id="582686"/>
    <lineage>
        <taxon>Bacteria</taxon>
        <taxon>Bacillati</taxon>
        <taxon>Bacillota</taxon>
        <taxon>Bacilli</taxon>
        <taxon>Bacillales</taxon>
        <taxon>Paenibacillaceae</taxon>
        <taxon>Paenibacillus</taxon>
    </lineage>
</organism>
<gene>
    <name evidence="3" type="ORF">BCM02_113144</name>
</gene>
<keyword evidence="4" id="KW-1185">Reference proteome</keyword>
<dbReference type="Proteomes" id="UP000323257">
    <property type="component" value="Unassembled WGS sequence"/>
</dbReference>
<evidence type="ECO:0000313" key="4">
    <source>
        <dbReference type="Proteomes" id="UP000323257"/>
    </source>
</evidence>
<comment type="caution">
    <text evidence="3">The sequence shown here is derived from an EMBL/GenBank/DDBJ whole genome shotgun (WGS) entry which is preliminary data.</text>
</comment>
<protein>
    <submittedName>
        <fullName evidence="3">Surfactin synthase thioesterase subunit</fullName>
    </submittedName>
</protein>
<dbReference type="GO" id="GO:0008610">
    <property type="term" value="P:lipid biosynthetic process"/>
    <property type="evidence" value="ECO:0007669"/>
    <property type="project" value="TreeGrafter"/>
</dbReference>
<dbReference type="RefSeq" id="WP_148932804.1">
    <property type="nucleotide sequence ID" value="NZ_VNHS01000013.1"/>
</dbReference>
<dbReference type="Gene3D" id="3.40.50.1820">
    <property type="entry name" value="alpha/beta hydrolase"/>
    <property type="match status" value="1"/>
</dbReference>
<dbReference type="PANTHER" id="PTHR11487:SF0">
    <property type="entry name" value="S-ACYL FATTY ACID SYNTHASE THIOESTERASE, MEDIUM CHAIN"/>
    <property type="match status" value="1"/>
</dbReference>
<evidence type="ECO:0000256" key="1">
    <source>
        <dbReference type="ARBA" id="ARBA00007169"/>
    </source>
</evidence>
<name>A0A5S5BUC5_9BACL</name>
<proteinExistence type="inferred from homology"/>
<dbReference type="Pfam" id="PF00975">
    <property type="entry name" value="Thioesterase"/>
    <property type="match status" value="1"/>
</dbReference>
<feature type="domain" description="Thioesterase" evidence="2">
    <location>
        <begin position="6"/>
        <end position="230"/>
    </location>
</feature>
<dbReference type="InterPro" id="IPR012223">
    <property type="entry name" value="TEII"/>
</dbReference>
<evidence type="ECO:0000313" key="3">
    <source>
        <dbReference type="EMBL" id="TYP69812.1"/>
    </source>
</evidence>
<accession>A0A5S5BUC5</accession>
<comment type="similarity">
    <text evidence="1">Belongs to the thioesterase family.</text>
</comment>
<dbReference type="OrthoDB" id="2213423at2"/>
<dbReference type="PANTHER" id="PTHR11487">
    <property type="entry name" value="THIOESTERASE"/>
    <property type="match status" value="1"/>
</dbReference>
<sequence length="243" mass="27437">MQPYYLFCLPHAGGSAMIYARWLETVDPAIKLVPLELPGRGTRFKDRPYASIGPLVEELHRKVSTYVAGGSDYALFGHSMGALLTYELARRIAAGGERMPRHLIVSGLKAPQLINRAWEPLSHLPDDELKARLAEMGGTPQAVMDNEELMQLFLPVIRADFRLLDEYAHEPKEKLAVPVTVLTGNQDRMTEAEMLAWRELTSGRFGLHTFPGGHFYLADQTREVSERINEALLGGRLQQWLWR</sequence>